<evidence type="ECO:0000313" key="3">
    <source>
        <dbReference type="EMBL" id="MCB5199326.1"/>
    </source>
</evidence>
<comment type="caution">
    <text evidence="3">The sequence shown here is derived from an EMBL/GenBank/DDBJ whole genome shotgun (WGS) entry which is preliminary data.</text>
</comment>
<reference evidence="3" key="1">
    <citation type="submission" date="2021-10" db="EMBL/GenBank/DDBJ databases">
        <title>Loktanella gaetbuli sp. nov., isolated from a tidal flat.</title>
        <authorList>
            <person name="Park S."/>
            <person name="Yoon J.-H."/>
        </authorList>
    </citation>
    <scope>NUCLEOTIDE SEQUENCE</scope>
    <source>
        <strain evidence="3">TSTF-M6</strain>
    </source>
</reference>
<name>A0ABS8BV16_9RHOB</name>
<evidence type="ECO:0000259" key="2">
    <source>
        <dbReference type="Pfam" id="PF13403"/>
    </source>
</evidence>
<organism evidence="3 4">
    <name type="scientific">Loktanella gaetbuli</name>
    <dbReference type="NCBI Taxonomy" id="2881335"/>
    <lineage>
        <taxon>Bacteria</taxon>
        <taxon>Pseudomonadati</taxon>
        <taxon>Pseudomonadota</taxon>
        <taxon>Alphaproteobacteria</taxon>
        <taxon>Rhodobacterales</taxon>
        <taxon>Roseobacteraceae</taxon>
        <taxon>Loktanella</taxon>
    </lineage>
</organism>
<dbReference type="EMBL" id="JAJATZ010000003">
    <property type="protein sequence ID" value="MCB5199326.1"/>
    <property type="molecule type" value="Genomic_DNA"/>
</dbReference>
<feature type="compositionally biased region" description="Low complexity" evidence="1">
    <location>
        <begin position="85"/>
        <end position="95"/>
    </location>
</feature>
<keyword evidence="4" id="KW-1185">Reference proteome</keyword>
<feature type="domain" description="Hedgehog/Intein (Hint)" evidence="2">
    <location>
        <begin position="346"/>
        <end position="483"/>
    </location>
</feature>
<dbReference type="InterPro" id="IPR049804">
    <property type="entry name" value="Choice_anch_L"/>
</dbReference>
<dbReference type="Proteomes" id="UP001138961">
    <property type="component" value="Unassembled WGS sequence"/>
</dbReference>
<feature type="region of interest" description="Disordered" evidence="1">
    <location>
        <begin position="73"/>
        <end position="102"/>
    </location>
</feature>
<proteinExistence type="predicted"/>
<protein>
    <submittedName>
        <fullName evidence="3">Hint domain-containing protein</fullName>
    </submittedName>
</protein>
<evidence type="ECO:0000256" key="1">
    <source>
        <dbReference type="SAM" id="MobiDB-lite"/>
    </source>
</evidence>
<dbReference type="InterPro" id="IPR028992">
    <property type="entry name" value="Hedgehog/Intein_dom"/>
</dbReference>
<gene>
    <name evidence="3" type="ORF">LGQ03_08735</name>
</gene>
<dbReference type="InterPro" id="IPR036844">
    <property type="entry name" value="Hint_dom_sf"/>
</dbReference>
<evidence type="ECO:0000313" key="4">
    <source>
        <dbReference type="Proteomes" id="UP001138961"/>
    </source>
</evidence>
<dbReference type="Pfam" id="PF13403">
    <property type="entry name" value="Hint_2"/>
    <property type="match status" value="1"/>
</dbReference>
<dbReference type="NCBIfam" id="NF038133">
    <property type="entry name" value="choice_anch_L"/>
    <property type="match status" value="1"/>
</dbReference>
<dbReference type="RefSeq" id="WP_226748088.1">
    <property type="nucleotide sequence ID" value="NZ_JAJATZ010000003.1"/>
</dbReference>
<accession>A0ABS8BV16</accession>
<sequence length="534" mass="56215">MATASELSMNQNASAAQMAQTIFGDGVIVVGASYSGSSYSSATYSGGDSTSPGVVPGDTGVILSTGRASDFTNSQGWGNWSGDPNLSTNTSTNSGGQNGNADFEAISGQRTFDASFLTVNFIPTGNVMSIKFVFASDEYPEYASSIYNDVVGVWVNGTHIPLSVTQSAASVTEINDTENINLYKDNTGDQYNTEMDGFTVSMTLTIPVNTGQVNTIKLGIADASDSNYDSNLLIAGDSIQTTVIAIQDDVTIAPGGTQNVDLLANDLNATGGVLSVTHINGVAVNPGDTVILPSGHQVTLLADGTVDILTTNVEEKVSFTYETTSTNVLGQEVGGDLGFVTVDTVPCFVAGTLIRTPLGDIPVEALEPGDLVDTMDDGAQPLRWVGRRTVAAEGALAPIAIAANALGEHAALMLSPQHRVLLGDPLSSLLFGEDEVLVAAKDLVNDLTIRPRPGGDVTYLHLMFDRHQVIWAEGLPTESFLPGPQMKKAFAREALEEITTLFPQIDWTSGRGYGPAARRTLKRFEARVFRGSAL</sequence>
<feature type="compositionally biased region" description="Polar residues" evidence="1">
    <location>
        <begin position="73"/>
        <end position="84"/>
    </location>
</feature>
<dbReference type="SUPFAM" id="SSF51294">
    <property type="entry name" value="Hedgehog/intein (Hint) domain"/>
    <property type="match status" value="1"/>
</dbReference>